<reference evidence="1 2" key="1">
    <citation type="journal article" date="2019" name="Int. J. Syst. Evol. Microbiol.">
        <title>The Global Catalogue of Microorganisms (GCM) 10K type strain sequencing project: providing services to taxonomists for standard genome sequencing and annotation.</title>
        <authorList>
            <consortium name="The Broad Institute Genomics Platform"/>
            <consortium name="The Broad Institute Genome Sequencing Center for Infectious Disease"/>
            <person name="Wu L."/>
            <person name="Ma J."/>
        </authorList>
    </citation>
    <scope>NUCLEOTIDE SEQUENCE [LARGE SCALE GENOMIC DNA]</scope>
    <source>
        <strain evidence="1 2">JCM 10977</strain>
    </source>
</reference>
<evidence type="ECO:0000313" key="2">
    <source>
        <dbReference type="Proteomes" id="UP001500542"/>
    </source>
</evidence>
<name>A0ABN1R997_9ACTN</name>
<organism evidence="1 2">
    <name type="scientific">Kribbella koreensis</name>
    <dbReference type="NCBI Taxonomy" id="57909"/>
    <lineage>
        <taxon>Bacteria</taxon>
        <taxon>Bacillati</taxon>
        <taxon>Actinomycetota</taxon>
        <taxon>Actinomycetes</taxon>
        <taxon>Propionibacteriales</taxon>
        <taxon>Kribbellaceae</taxon>
        <taxon>Kribbella</taxon>
    </lineage>
</organism>
<evidence type="ECO:0000313" key="1">
    <source>
        <dbReference type="EMBL" id="GAA0953541.1"/>
    </source>
</evidence>
<evidence type="ECO:0008006" key="3">
    <source>
        <dbReference type="Google" id="ProtNLM"/>
    </source>
</evidence>
<comment type="caution">
    <text evidence="1">The sequence shown here is derived from an EMBL/GenBank/DDBJ whole genome shotgun (WGS) entry which is preliminary data.</text>
</comment>
<accession>A0ABN1R997</accession>
<dbReference type="RefSeq" id="WP_343977056.1">
    <property type="nucleotide sequence ID" value="NZ_BAAAHK010000014.1"/>
</dbReference>
<dbReference type="Proteomes" id="UP001500542">
    <property type="component" value="Unassembled WGS sequence"/>
</dbReference>
<gene>
    <name evidence="1" type="ORF">GCM10009554_58040</name>
</gene>
<proteinExistence type="predicted"/>
<dbReference type="EMBL" id="BAAAHK010000014">
    <property type="protein sequence ID" value="GAA0953541.1"/>
    <property type="molecule type" value="Genomic_DNA"/>
</dbReference>
<sequence length="410" mass="44356">MPDDVHTAGVTEFEAESWPLEAAAEGLHQVIDGFQNGDTRPLVIGDGDQPVLVVLAIADLADFRARIAELLGNPVDAGWLRYYLRSTFDMSSETLVEQLGVDADHGLSSLASQVNVEQAALLLPDHLRRTEAGGNPLMLIGDGMLATAALIAFPAFSVLLAMESDGKTEDDSCAHDEEEKPTTPLEVLAERLGPISTQLVARINAGREPGLPKYDLHFEDDLVEHLRDLENRAQAAPGGGAYDELNDLLHSFDQMRSGELAEEEDEYEDDGTEAPYIEVNDLPAAFPEVRDAFRSGADDPYLIGIGGSPLAGLISYDLYEMLQKVSVEMDGTDEAPVLPLPAPLWDDGPEIVPFDAAVAVCPAVVEDISNGDASMLFVADDETGEPEMVLAPLVWLWAYVDYLELEPTEV</sequence>
<keyword evidence="2" id="KW-1185">Reference proteome</keyword>
<protein>
    <recommendedName>
        <fullName evidence="3">SUKH-4 immunity protein of toxin-antitoxin system</fullName>
    </recommendedName>
</protein>